<evidence type="ECO:0000313" key="4">
    <source>
        <dbReference type="EMBL" id="MFD0790603.1"/>
    </source>
</evidence>
<comment type="caution">
    <text evidence="4">The sequence shown here is derived from an EMBL/GenBank/DDBJ whole genome shotgun (WGS) entry which is preliminary data.</text>
</comment>
<protein>
    <submittedName>
        <fullName evidence="4">Glycosyltransferase</fullName>
        <ecNumber evidence="4">2.4.-.-</ecNumber>
    </submittedName>
</protein>
<accession>A0ABW3AIV2</accession>
<evidence type="ECO:0000256" key="2">
    <source>
        <dbReference type="SAM" id="Phobius"/>
    </source>
</evidence>
<dbReference type="InterPro" id="IPR001173">
    <property type="entry name" value="Glyco_trans_2-like"/>
</dbReference>
<feature type="compositionally biased region" description="Low complexity" evidence="1">
    <location>
        <begin position="35"/>
        <end position="52"/>
    </location>
</feature>
<keyword evidence="5" id="KW-1185">Reference proteome</keyword>
<dbReference type="RefSeq" id="WP_204978440.1">
    <property type="nucleotide sequence ID" value="NZ_JBHTII010000001.1"/>
</dbReference>
<evidence type="ECO:0000256" key="1">
    <source>
        <dbReference type="SAM" id="MobiDB-lite"/>
    </source>
</evidence>
<feature type="transmembrane region" description="Helical" evidence="2">
    <location>
        <begin position="257"/>
        <end position="279"/>
    </location>
</feature>
<keyword evidence="4" id="KW-0328">Glycosyltransferase</keyword>
<keyword evidence="2" id="KW-0812">Transmembrane</keyword>
<dbReference type="SUPFAM" id="SSF53448">
    <property type="entry name" value="Nucleotide-diphospho-sugar transferases"/>
    <property type="match status" value="1"/>
</dbReference>
<feature type="region of interest" description="Disordered" evidence="1">
    <location>
        <begin position="1"/>
        <end position="55"/>
    </location>
</feature>
<name>A0ABW3AIV2_9MICO</name>
<dbReference type="Pfam" id="PF00535">
    <property type="entry name" value="Glycos_transf_2"/>
    <property type="match status" value="1"/>
</dbReference>
<keyword evidence="2" id="KW-0472">Membrane</keyword>
<keyword evidence="2" id="KW-1133">Transmembrane helix</keyword>
<sequence>MPPPSKGTTLTEPATRARASAGRDLARGATGVDGVSGAPRVAAASPSSAGDGSWHRPTIGCVIPAHDEQLSISRLLESLLSQTRVPDVIHVVITNTSDATVEIASRYAGPHELVTDLGEQFTEVFVHDLGAKSDEKVGALNYGYALVEAYDYLLDVDGVAAPDAGAVAALEATAASDARIGSVSAAAGRGAPARRGVFSLLSTQALRTVMALNHQATPWVRGAAGGSLLTQQLEAAGYLTATDPTAPARRAKPLRRVASVVLPIVGAAVAAGVLSRSFALTSRRRARGGWPARGAITTRVPHRAGAASAAHRRTQTISEVRR</sequence>
<feature type="region of interest" description="Disordered" evidence="1">
    <location>
        <begin position="301"/>
        <end position="322"/>
    </location>
</feature>
<feature type="compositionally biased region" description="Polar residues" evidence="1">
    <location>
        <begin position="1"/>
        <end position="12"/>
    </location>
</feature>
<feature type="domain" description="Glycosyltransferase 2-like" evidence="3">
    <location>
        <begin position="62"/>
        <end position="163"/>
    </location>
</feature>
<dbReference type="Proteomes" id="UP001597055">
    <property type="component" value="Unassembled WGS sequence"/>
</dbReference>
<reference evidence="5" key="1">
    <citation type="journal article" date="2019" name="Int. J. Syst. Evol. Microbiol.">
        <title>The Global Catalogue of Microorganisms (GCM) 10K type strain sequencing project: providing services to taxonomists for standard genome sequencing and annotation.</title>
        <authorList>
            <consortium name="The Broad Institute Genomics Platform"/>
            <consortium name="The Broad Institute Genome Sequencing Center for Infectious Disease"/>
            <person name="Wu L."/>
            <person name="Ma J."/>
        </authorList>
    </citation>
    <scope>NUCLEOTIDE SEQUENCE [LARGE SCALE GENOMIC DNA]</scope>
    <source>
        <strain evidence="5">CCUG 54523</strain>
    </source>
</reference>
<dbReference type="GO" id="GO:0016757">
    <property type="term" value="F:glycosyltransferase activity"/>
    <property type="evidence" value="ECO:0007669"/>
    <property type="project" value="UniProtKB-KW"/>
</dbReference>
<evidence type="ECO:0000259" key="3">
    <source>
        <dbReference type="Pfam" id="PF00535"/>
    </source>
</evidence>
<dbReference type="Gene3D" id="3.90.550.10">
    <property type="entry name" value="Spore Coat Polysaccharide Biosynthesis Protein SpsA, Chain A"/>
    <property type="match status" value="1"/>
</dbReference>
<evidence type="ECO:0000313" key="5">
    <source>
        <dbReference type="Proteomes" id="UP001597055"/>
    </source>
</evidence>
<dbReference type="InterPro" id="IPR029044">
    <property type="entry name" value="Nucleotide-diphossugar_trans"/>
</dbReference>
<organism evidence="4 5">
    <name type="scientific">Microbacterium insulae</name>
    <dbReference type="NCBI Taxonomy" id="483014"/>
    <lineage>
        <taxon>Bacteria</taxon>
        <taxon>Bacillati</taxon>
        <taxon>Actinomycetota</taxon>
        <taxon>Actinomycetes</taxon>
        <taxon>Micrococcales</taxon>
        <taxon>Microbacteriaceae</taxon>
        <taxon>Microbacterium</taxon>
    </lineage>
</organism>
<dbReference type="EC" id="2.4.-.-" evidence="4"/>
<keyword evidence="4" id="KW-0808">Transferase</keyword>
<dbReference type="EMBL" id="JBHTII010000001">
    <property type="protein sequence ID" value="MFD0790603.1"/>
    <property type="molecule type" value="Genomic_DNA"/>
</dbReference>
<gene>
    <name evidence="4" type="ORF">ACFQ0P_09340</name>
</gene>
<proteinExistence type="predicted"/>